<organism evidence="1 2">
    <name type="scientific">Meloidogyne enterolobii</name>
    <name type="common">Root-knot nematode worm</name>
    <name type="synonym">Meloidogyne mayaguensis</name>
    <dbReference type="NCBI Taxonomy" id="390850"/>
    <lineage>
        <taxon>Eukaryota</taxon>
        <taxon>Metazoa</taxon>
        <taxon>Ecdysozoa</taxon>
        <taxon>Nematoda</taxon>
        <taxon>Chromadorea</taxon>
        <taxon>Rhabditida</taxon>
        <taxon>Tylenchina</taxon>
        <taxon>Tylenchomorpha</taxon>
        <taxon>Tylenchoidea</taxon>
        <taxon>Meloidogynidae</taxon>
        <taxon>Meloidogyninae</taxon>
        <taxon>Meloidogyne</taxon>
    </lineage>
</organism>
<evidence type="ECO:0000313" key="2">
    <source>
        <dbReference type="Proteomes" id="UP000580250"/>
    </source>
</evidence>
<comment type="caution">
    <text evidence="1">The sequence shown here is derived from an EMBL/GenBank/DDBJ whole genome shotgun (WGS) entry which is preliminary data.</text>
</comment>
<dbReference type="AlphaFoldDB" id="A0A6V7UKA2"/>
<proteinExistence type="predicted"/>
<protein>
    <submittedName>
        <fullName evidence="1">Uncharacterized protein</fullName>
    </submittedName>
</protein>
<accession>A0A6V7UKA2</accession>
<evidence type="ECO:0000313" key="1">
    <source>
        <dbReference type="EMBL" id="CAD2160225.1"/>
    </source>
</evidence>
<sequence>MWKYFFKKVYCLYTHCLFNSQPTSLLPKSSDTRTTSRVHGTTYPFIGITSPTVFIAKHKITQYKQ</sequence>
<gene>
    <name evidence="1" type="ORF">MENT_LOCUS14147</name>
</gene>
<reference evidence="1 2" key="1">
    <citation type="submission" date="2020-08" db="EMBL/GenBank/DDBJ databases">
        <authorList>
            <person name="Koutsovoulos G."/>
            <person name="Danchin GJ E."/>
        </authorList>
    </citation>
    <scope>NUCLEOTIDE SEQUENCE [LARGE SCALE GENOMIC DNA]</scope>
</reference>
<dbReference type="EMBL" id="CAJEWN010000078">
    <property type="protein sequence ID" value="CAD2160225.1"/>
    <property type="molecule type" value="Genomic_DNA"/>
</dbReference>
<name>A0A6V7UKA2_MELEN</name>
<dbReference type="Proteomes" id="UP000580250">
    <property type="component" value="Unassembled WGS sequence"/>
</dbReference>